<comment type="caution">
    <text evidence="3">The sequence shown here is derived from an EMBL/GenBank/DDBJ whole genome shotgun (WGS) entry which is preliminary data.</text>
</comment>
<protein>
    <recommendedName>
        <fullName evidence="5">TadE-like protein</fullName>
    </recommendedName>
</protein>
<evidence type="ECO:0000256" key="2">
    <source>
        <dbReference type="SAM" id="Phobius"/>
    </source>
</evidence>
<gene>
    <name evidence="3" type="ORF">ABIE21_003195</name>
</gene>
<dbReference type="RefSeq" id="WP_354025836.1">
    <property type="nucleotide sequence ID" value="NZ_JBEPSJ010000004.1"/>
</dbReference>
<evidence type="ECO:0000256" key="1">
    <source>
        <dbReference type="SAM" id="MobiDB-lite"/>
    </source>
</evidence>
<reference evidence="3 4" key="1">
    <citation type="submission" date="2024-06" db="EMBL/GenBank/DDBJ databases">
        <title>Sorghum-associated microbial communities from plants grown in Nebraska, USA.</title>
        <authorList>
            <person name="Schachtman D."/>
        </authorList>
    </citation>
    <scope>NUCLEOTIDE SEQUENCE [LARGE SCALE GENOMIC DNA]</scope>
    <source>
        <strain evidence="3 4">2857</strain>
    </source>
</reference>
<dbReference type="Proteomes" id="UP001549257">
    <property type="component" value="Unassembled WGS sequence"/>
</dbReference>
<feature type="compositionally biased region" description="Basic and acidic residues" evidence="1">
    <location>
        <begin position="1"/>
        <end position="17"/>
    </location>
</feature>
<evidence type="ECO:0000313" key="3">
    <source>
        <dbReference type="EMBL" id="MET4583669.1"/>
    </source>
</evidence>
<evidence type="ECO:0008006" key="5">
    <source>
        <dbReference type="Google" id="ProtNLM"/>
    </source>
</evidence>
<dbReference type="EMBL" id="JBEPSJ010000004">
    <property type="protein sequence ID" value="MET4583669.1"/>
    <property type="molecule type" value="Genomic_DNA"/>
</dbReference>
<organism evidence="3 4">
    <name type="scientific">Conyzicola nivalis</name>
    <dbReference type="NCBI Taxonomy" id="1477021"/>
    <lineage>
        <taxon>Bacteria</taxon>
        <taxon>Bacillati</taxon>
        <taxon>Actinomycetota</taxon>
        <taxon>Actinomycetes</taxon>
        <taxon>Micrococcales</taxon>
        <taxon>Microbacteriaceae</taxon>
        <taxon>Conyzicola</taxon>
    </lineage>
</organism>
<keyword evidence="2" id="KW-1133">Transmembrane helix</keyword>
<name>A0ABV2QRI2_9MICO</name>
<dbReference type="NCBIfam" id="NF041390">
    <property type="entry name" value="TadE_Rv3655c"/>
    <property type="match status" value="1"/>
</dbReference>
<sequence>MRDGRRTGPERWARGSSERGSVTAEFAAVIPAVVLMLACCLAGVQIAGQQVRLQDAAAGVARSVARGGSTSAAGQVPGVGIAITHRGDLVCARLSARSRSPAGTLLGLTLSASSCALGDGR</sequence>
<keyword evidence="2" id="KW-0472">Membrane</keyword>
<accession>A0ABV2QRI2</accession>
<evidence type="ECO:0000313" key="4">
    <source>
        <dbReference type="Proteomes" id="UP001549257"/>
    </source>
</evidence>
<proteinExistence type="predicted"/>
<keyword evidence="2" id="KW-0812">Transmembrane</keyword>
<keyword evidence="4" id="KW-1185">Reference proteome</keyword>
<feature type="transmembrane region" description="Helical" evidence="2">
    <location>
        <begin position="21"/>
        <end position="44"/>
    </location>
</feature>
<feature type="region of interest" description="Disordered" evidence="1">
    <location>
        <begin position="1"/>
        <end position="20"/>
    </location>
</feature>
<dbReference type="InterPro" id="IPR049790">
    <property type="entry name" value="Rv3655c/TadE"/>
</dbReference>